<reference evidence="2" key="1">
    <citation type="journal article" date="2019" name="Int. J. Syst. Evol. Microbiol.">
        <title>The Global Catalogue of Microorganisms (GCM) 10K type strain sequencing project: providing services to taxonomists for standard genome sequencing and annotation.</title>
        <authorList>
            <consortium name="The Broad Institute Genomics Platform"/>
            <consortium name="The Broad Institute Genome Sequencing Center for Infectious Disease"/>
            <person name="Wu L."/>
            <person name="Ma J."/>
        </authorList>
    </citation>
    <scope>NUCLEOTIDE SEQUENCE [LARGE SCALE GENOMIC DNA]</scope>
    <source>
        <strain evidence="2">JCM 30846</strain>
    </source>
</reference>
<dbReference type="InterPro" id="IPR036182">
    <property type="entry name" value="PCuAC_sf"/>
</dbReference>
<dbReference type="SUPFAM" id="SSF110087">
    <property type="entry name" value="DR1885-like metal-binding protein"/>
    <property type="match status" value="1"/>
</dbReference>
<dbReference type="Pfam" id="PF04314">
    <property type="entry name" value="PCuAC"/>
    <property type="match status" value="1"/>
</dbReference>
<sequence length="174" mass="18098">MRGGTPRRTAPRAPGTARRAAGVLRAAAAPVLCCALALLGLSAWSAGSHAARPSRVTVSEGTVYRPPLDARTTAAFFRIENTGPAGDTLDAVSSSATGPAELARTALADGAGTMRMGEPVHVPAHGSVRMTAYGQDVMVLLRRMPRLGARLPFTLHFRYAGDIRTEAVVVRPGG</sequence>
<dbReference type="InterPro" id="IPR007410">
    <property type="entry name" value="LpqE-like"/>
</dbReference>
<dbReference type="InterPro" id="IPR058248">
    <property type="entry name" value="Lxx211020-like"/>
</dbReference>
<dbReference type="Gene3D" id="2.60.40.1890">
    <property type="entry name" value="PCu(A)C copper chaperone"/>
    <property type="match status" value="1"/>
</dbReference>
<dbReference type="Proteomes" id="UP001499884">
    <property type="component" value="Unassembled WGS sequence"/>
</dbReference>
<evidence type="ECO:0000313" key="1">
    <source>
        <dbReference type="EMBL" id="GAA3736042.1"/>
    </source>
</evidence>
<protein>
    <submittedName>
        <fullName evidence="1">Copper chaperone PCu(A)C</fullName>
    </submittedName>
</protein>
<proteinExistence type="predicted"/>
<dbReference type="PANTHER" id="PTHR36302:SF1">
    <property type="entry name" value="COPPER CHAPERONE PCU(A)C"/>
    <property type="match status" value="1"/>
</dbReference>
<comment type="caution">
    <text evidence="1">The sequence shown here is derived from an EMBL/GenBank/DDBJ whole genome shotgun (WGS) entry which is preliminary data.</text>
</comment>
<dbReference type="PANTHER" id="PTHR36302">
    <property type="entry name" value="BLR7088 PROTEIN"/>
    <property type="match status" value="1"/>
</dbReference>
<accession>A0ABP7FF30</accession>
<dbReference type="RefSeq" id="WP_345648226.1">
    <property type="nucleotide sequence ID" value="NZ_BAABEP010000024.1"/>
</dbReference>
<evidence type="ECO:0000313" key="2">
    <source>
        <dbReference type="Proteomes" id="UP001499884"/>
    </source>
</evidence>
<dbReference type="EMBL" id="BAABEP010000024">
    <property type="protein sequence ID" value="GAA3736042.1"/>
    <property type="molecule type" value="Genomic_DNA"/>
</dbReference>
<organism evidence="1 2">
    <name type="scientific">Streptomyces tremellae</name>
    <dbReference type="NCBI Taxonomy" id="1124239"/>
    <lineage>
        <taxon>Bacteria</taxon>
        <taxon>Bacillati</taxon>
        <taxon>Actinomycetota</taxon>
        <taxon>Actinomycetes</taxon>
        <taxon>Kitasatosporales</taxon>
        <taxon>Streptomycetaceae</taxon>
        <taxon>Streptomyces</taxon>
    </lineage>
</organism>
<keyword evidence="2" id="KW-1185">Reference proteome</keyword>
<gene>
    <name evidence="1" type="ORF">GCM10023082_36400</name>
</gene>
<name>A0ABP7FF30_9ACTN</name>